<dbReference type="GO" id="GO:0005886">
    <property type="term" value="C:plasma membrane"/>
    <property type="evidence" value="ECO:0007669"/>
    <property type="project" value="UniProtKB-SubCell"/>
</dbReference>
<evidence type="ECO:0000256" key="14">
    <source>
        <dbReference type="SAM" id="Phobius"/>
    </source>
</evidence>
<keyword evidence="10" id="KW-0067">ATP-binding</keyword>
<dbReference type="PANTHER" id="PTHR45528:SF1">
    <property type="entry name" value="SENSOR HISTIDINE KINASE CPXA"/>
    <property type="match status" value="1"/>
</dbReference>
<dbReference type="CDD" id="cd06225">
    <property type="entry name" value="HAMP"/>
    <property type="match status" value="1"/>
</dbReference>
<dbReference type="InterPro" id="IPR005467">
    <property type="entry name" value="His_kinase_dom"/>
</dbReference>
<keyword evidence="18" id="KW-1185">Reference proteome</keyword>
<keyword evidence="6" id="KW-0808">Transferase</keyword>
<dbReference type="Pfam" id="PF02518">
    <property type="entry name" value="HATPase_c"/>
    <property type="match status" value="1"/>
</dbReference>
<dbReference type="InterPro" id="IPR004358">
    <property type="entry name" value="Sig_transdc_His_kin-like_C"/>
</dbReference>
<evidence type="ECO:0000256" key="8">
    <source>
        <dbReference type="ARBA" id="ARBA00022741"/>
    </source>
</evidence>
<evidence type="ECO:0000256" key="13">
    <source>
        <dbReference type="ARBA" id="ARBA00023136"/>
    </source>
</evidence>
<keyword evidence="13 14" id="KW-0472">Membrane</keyword>
<feature type="domain" description="HAMP" evidence="16">
    <location>
        <begin position="66"/>
        <end position="118"/>
    </location>
</feature>
<evidence type="ECO:0000259" key="15">
    <source>
        <dbReference type="PROSITE" id="PS50109"/>
    </source>
</evidence>
<proteinExistence type="predicted"/>
<dbReference type="GO" id="GO:0005524">
    <property type="term" value="F:ATP binding"/>
    <property type="evidence" value="ECO:0007669"/>
    <property type="project" value="UniProtKB-KW"/>
</dbReference>
<accession>A0A9X8Y7E3</accession>
<dbReference type="InterPro" id="IPR003661">
    <property type="entry name" value="HisK_dim/P_dom"/>
</dbReference>
<comment type="caution">
    <text evidence="17">The sequence shown here is derived from an EMBL/GenBank/DDBJ whole genome shotgun (WGS) entry which is preliminary data.</text>
</comment>
<feature type="domain" description="Histidine kinase" evidence="15">
    <location>
        <begin position="133"/>
        <end position="345"/>
    </location>
</feature>
<evidence type="ECO:0000256" key="5">
    <source>
        <dbReference type="ARBA" id="ARBA00022553"/>
    </source>
</evidence>
<dbReference type="InterPro" id="IPR003594">
    <property type="entry name" value="HATPase_dom"/>
</dbReference>
<evidence type="ECO:0000256" key="7">
    <source>
        <dbReference type="ARBA" id="ARBA00022692"/>
    </source>
</evidence>
<feature type="transmembrane region" description="Helical" evidence="14">
    <location>
        <begin position="45"/>
        <end position="70"/>
    </location>
</feature>
<dbReference type="InterPro" id="IPR003660">
    <property type="entry name" value="HAMP_dom"/>
</dbReference>
<comment type="catalytic activity">
    <reaction evidence="1">
        <text>ATP + protein L-histidine = ADP + protein N-phospho-L-histidine.</text>
        <dbReference type="EC" id="2.7.13.3"/>
    </reaction>
</comment>
<dbReference type="FunFam" id="1.10.287.130:FF:000001">
    <property type="entry name" value="Two-component sensor histidine kinase"/>
    <property type="match status" value="1"/>
</dbReference>
<dbReference type="SUPFAM" id="SSF158472">
    <property type="entry name" value="HAMP domain-like"/>
    <property type="match status" value="1"/>
</dbReference>
<evidence type="ECO:0000256" key="12">
    <source>
        <dbReference type="ARBA" id="ARBA00023012"/>
    </source>
</evidence>
<sequence>MIERSGGRYYCSVSGALPEPFGGFQVLYRADITARINEWERGDGAMMLLGGLLSLALAVLLLLLLGRLFWPLSEITRLSRRIACGDYADRLPEQGRDETAMMARSFNHMASQIEGKVTELAAAAESRQRFIDNLAHELRTPLTAIYGYAQYLRSAALGEEETRFALDAILSESRRIQVMAGQLMELSGLRGGEIGMERQDLEKIVEALRSTLAQRLWERGIVLKVSLEVKTVTGDHFLLQSLLLNLIDNALKASGDNSAVAVTSYRQDGCPVIAVTDWGKGMEPQELERITQPYYRVDKARSRKDGGAGLGLAICLQIAQRHHARLVFRSAPGRGTTALVIFTAP</sequence>
<dbReference type="PRINTS" id="PR00344">
    <property type="entry name" value="BCTRLSENSOR"/>
</dbReference>
<keyword evidence="4" id="KW-1003">Cell membrane</keyword>
<reference evidence="17 18" key="1">
    <citation type="submission" date="2019-03" db="EMBL/GenBank/DDBJ databases">
        <title>Genomic Encyclopedia of Type Strains, Phase IV (KMG-IV): sequencing the most valuable type-strain genomes for metagenomic binning, comparative biology and taxonomic classification.</title>
        <authorList>
            <person name="Goeker M."/>
        </authorList>
    </citation>
    <scope>NUCLEOTIDE SEQUENCE [LARGE SCALE GENOMIC DNA]</scope>
    <source>
        <strain evidence="17 18">DSM 100433</strain>
    </source>
</reference>
<name>A0A9X8Y7E3_9FIRM</name>
<evidence type="ECO:0000259" key="16">
    <source>
        <dbReference type="PROSITE" id="PS50885"/>
    </source>
</evidence>
<evidence type="ECO:0000256" key="6">
    <source>
        <dbReference type="ARBA" id="ARBA00022679"/>
    </source>
</evidence>
<evidence type="ECO:0000256" key="4">
    <source>
        <dbReference type="ARBA" id="ARBA00022475"/>
    </source>
</evidence>
<dbReference type="SMART" id="SM00387">
    <property type="entry name" value="HATPase_c"/>
    <property type="match status" value="1"/>
</dbReference>
<dbReference type="AlphaFoldDB" id="A0A9X8Y7E3"/>
<dbReference type="Proteomes" id="UP000294682">
    <property type="component" value="Unassembled WGS sequence"/>
</dbReference>
<dbReference type="PANTHER" id="PTHR45528">
    <property type="entry name" value="SENSOR HISTIDINE KINASE CPXA"/>
    <property type="match status" value="1"/>
</dbReference>
<dbReference type="SMART" id="SM00304">
    <property type="entry name" value="HAMP"/>
    <property type="match status" value="1"/>
</dbReference>
<dbReference type="EMBL" id="SLUK01000012">
    <property type="protein sequence ID" value="TCL41865.1"/>
    <property type="molecule type" value="Genomic_DNA"/>
</dbReference>
<evidence type="ECO:0000256" key="3">
    <source>
        <dbReference type="ARBA" id="ARBA00012438"/>
    </source>
</evidence>
<dbReference type="Pfam" id="PF00512">
    <property type="entry name" value="HisKA"/>
    <property type="match status" value="1"/>
</dbReference>
<dbReference type="SUPFAM" id="SSF55874">
    <property type="entry name" value="ATPase domain of HSP90 chaperone/DNA topoisomerase II/histidine kinase"/>
    <property type="match status" value="1"/>
</dbReference>
<evidence type="ECO:0000256" key="11">
    <source>
        <dbReference type="ARBA" id="ARBA00022989"/>
    </source>
</evidence>
<dbReference type="InterPro" id="IPR050398">
    <property type="entry name" value="HssS/ArlS-like"/>
</dbReference>
<gene>
    <name evidence="17" type="ORF">EDD78_11235</name>
</gene>
<keyword evidence="7 14" id="KW-0812">Transmembrane</keyword>
<dbReference type="PROSITE" id="PS50109">
    <property type="entry name" value="HIS_KIN"/>
    <property type="match status" value="1"/>
</dbReference>
<dbReference type="SUPFAM" id="SSF47384">
    <property type="entry name" value="Homodimeric domain of signal transducing histidine kinase"/>
    <property type="match status" value="1"/>
</dbReference>
<dbReference type="Gene3D" id="1.10.287.130">
    <property type="match status" value="1"/>
</dbReference>
<dbReference type="EC" id="2.7.13.3" evidence="3"/>
<keyword evidence="8" id="KW-0547">Nucleotide-binding</keyword>
<evidence type="ECO:0000256" key="1">
    <source>
        <dbReference type="ARBA" id="ARBA00000085"/>
    </source>
</evidence>
<keyword evidence="9 17" id="KW-0418">Kinase</keyword>
<evidence type="ECO:0000256" key="10">
    <source>
        <dbReference type="ARBA" id="ARBA00022840"/>
    </source>
</evidence>
<dbReference type="Pfam" id="PF00672">
    <property type="entry name" value="HAMP"/>
    <property type="match status" value="1"/>
</dbReference>
<dbReference type="SMART" id="SM00388">
    <property type="entry name" value="HisKA"/>
    <property type="match status" value="1"/>
</dbReference>
<dbReference type="PROSITE" id="PS50885">
    <property type="entry name" value="HAMP"/>
    <property type="match status" value="1"/>
</dbReference>
<dbReference type="Gene3D" id="6.10.340.10">
    <property type="match status" value="1"/>
</dbReference>
<protein>
    <recommendedName>
        <fullName evidence="3">histidine kinase</fullName>
        <ecNumber evidence="3">2.7.13.3</ecNumber>
    </recommendedName>
</protein>
<dbReference type="GO" id="GO:0000155">
    <property type="term" value="F:phosphorelay sensor kinase activity"/>
    <property type="evidence" value="ECO:0007669"/>
    <property type="project" value="InterPro"/>
</dbReference>
<evidence type="ECO:0000313" key="18">
    <source>
        <dbReference type="Proteomes" id="UP000294682"/>
    </source>
</evidence>
<dbReference type="Gene3D" id="3.30.565.10">
    <property type="entry name" value="Histidine kinase-like ATPase, C-terminal domain"/>
    <property type="match status" value="1"/>
</dbReference>
<evidence type="ECO:0000256" key="2">
    <source>
        <dbReference type="ARBA" id="ARBA00004651"/>
    </source>
</evidence>
<dbReference type="RefSeq" id="WP_286170880.1">
    <property type="nucleotide sequence ID" value="NZ_SLUK01000012.1"/>
</dbReference>
<comment type="subcellular location">
    <subcellularLocation>
        <location evidence="2">Cell membrane</location>
        <topology evidence="2">Multi-pass membrane protein</topology>
    </subcellularLocation>
</comment>
<dbReference type="CDD" id="cd00075">
    <property type="entry name" value="HATPase"/>
    <property type="match status" value="1"/>
</dbReference>
<evidence type="ECO:0000256" key="9">
    <source>
        <dbReference type="ARBA" id="ARBA00022777"/>
    </source>
</evidence>
<keyword evidence="12" id="KW-0902">Two-component regulatory system</keyword>
<keyword evidence="5" id="KW-0597">Phosphoprotein</keyword>
<dbReference type="InterPro" id="IPR036890">
    <property type="entry name" value="HATPase_C_sf"/>
</dbReference>
<dbReference type="CDD" id="cd00082">
    <property type="entry name" value="HisKA"/>
    <property type="match status" value="1"/>
</dbReference>
<keyword evidence="11 14" id="KW-1133">Transmembrane helix</keyword>
<dbReference type="InterPro" id="IPR036097">
    <property type="entry name" value="HisK_dim/P_sf"/>
</dbReference>
<organism evidence="17 18">
    <name type="scientific">Harryflintia acetispora</name>
    <dbReference type="NCBI Taxonomy" id="1849041"/>
    <lineage>
        <taxon>Bacteria</taxon>
        <taxon>Bacillati</taxon>
        <taxon>Bacillota</taxon>
        <taxon>Clostridia</taxon>
        <taxon>Eubacteriales</taxon>
        <taxon>Oscillospiraceae</taxon>
        <taxon>Harryflintia</taxon>
    </lineage>
</organism>
<evidence type="ECO:0000313" key="17">
    <source>
        <dbReference type="EMBL" id="TCL41865.1"/>
    </source>
</evidence>